<evidence type="ECO:0000313" key="1">
    <source>
        <dbReference type="EMBL" id="KMP03027.1"/>
    </source>
</evidence>
<organism evidence="1 2">
    <name type="scientific">Coccidioides immitis RMSCC 2394</name>
    <dbReference type="NCBI Taxonomy" id="404692"/>
    <lineage>
        <taxon>Eukaryota</taxon>
        <taxon>Fungi</taxon>
        <taxon>Dikarya</taxon>
        <taxon>Ascomycota</taxon>
        <taxon>Pezizomycotina</taxon>
        <taxon>Eurotiomycetes</taxon>
        <taxon>Eurotiomycetidae</taxon>
        <taxon>Onygenales</taxon>
        <taxon>Onygenaceae</taxon>
        <taxon>Coccidioides</taxon>
    </lineage>
</organism>
<gene>
    <name evidence="1" type="ORF">CIRG_02719</name>
</gene>
<reference evidence="2" key="1">
    <citation type="journal article" date="2010" name="Genome Res.">
        <title>Population genomic sequencing of Coccidioides fungi reveals recent hybridization and transposon control.</title>
        <authorList>
            <person name="Neafsey D.E."/>
            <person name="Barker B.M."/>
            <person name="Sharpton T.J."/>
            <person name="Stajich J.E."/>
            <person name="Park D.J."/>
            <person name="Whiston E."/>
            <person name="Hung C.-Y."/>
            <person name="McMahan C."/>
            <person name="White J."/>
            <person name="Sykes S."/>
            <person name="Heiman D."/>
            <person name="Young S."/>
            <person name="Zeng Q."/>
            <person name="Abouelleil A."/>
            <person name="Aftuck L."/>
            <person name="Bessette D."/>
            <person name="Brown A."/>
            <person name="FitzGerald M."/>
            <person name="Lui A."/>
            <person name="Macdonald J.P."/>
            <person name="Priest M."/>
            <person name="Orbach M.J."/>
            <person name="Galgiani J.N."/>
            <person name="Kirkland T.N."/>
            <person name="Cole G.T."/>
            <person name="Birren B.W."/>
            <person name="Henn M.R."/>
            <person name="Taylor J.W."/>
            <person name="Rounsley S.D."/>
        </authorList>
    </citation>
    <scope>NUCLEOTIDE SEQUENCE [LARGE SCALE GENOMIC DNA]</scope>
    <source>
        <strain evidence="2">RMSCC 2394</strain>
    </source>
</reference>
<sequence length="106" mass="11702">MASIASVLDATSRFLKQRTIQPKRQAVEASVLVKQPFRLHCSIRYIRYILFKLSSGTTALCLQRLAPSSANLSPFWLSPRVGGGALNGIPNMKGYNNTLPCHQTRA</sequence>
<dbReference type="Proteomes" id="UP000054565">
    <property type="component" value="Unassembled WGS sequence"/>
</dbReference>
<dbReference type="AlphaFoldDB" id="A0A0J7AZX2"/>
<name>A0A0J7AZX2_COCIT</name>
<proteinExistence type="predicted"/>
<dbReference type="EMBL" id="DS028094">
    <property type="protein sequence ID" value="KMP03027.1"/>
    <property type="molecule type" value="Genomic_DNA"/>
</dbReference>
<protein>
    <submittedName>
        <fullName evidence="1">Uncharacterized protein</fullName>
    </submittedName>
</protein>
<accession>A0A0J7AZX2</accession>
<evidence type="ECO:0000313" key="2">
    <source>
        <dbReference type="Proteomes" id="UP000054565"/>
    </source>
</evidence>